<name>A0AA35RJC2_GEOBA</name>
<dbReference type="InterPro" id="IPR058579">
    <property type="entry name" value="IspG_C"/>
</dbReference>
<feature type="domain" description="IspG TIM-barrel" evidence="8">
    <location>
        <begin position="15"/>
        <end position="285"/>
    </location>
</feature>
<proteinExistence type="inferred from homology"/>
<evidence type="ECO:0000313" key="10">
    <source>
        <dbReference type="EMBL" id="CAI8012569.1"/>
    </source>
</evidence>
<reference evidence="10" key="1">
    <citation type="submission" date="2023-03" db="EMBL/GenBank/DDBJ databases">
        <authorList>
            <person name="Steffen K."/>
            <person name="Cardenas P."/>
        </authorList>
    </citation>
    <scope>NUCLEOTIDE SEQUENCE</scope>
</reference>
<evidence type="ECO:0000256" key="5">
    <source>
        <dbReference type="ARBA" id="ARBA00023004"/>
    </source>
</evidence>
<gene>
    <name evidence="10" type="ORF">GBAR_LOCUS8066</name>
</gene>
<dbReference type="HAMAP" id="MF_00159">
    <property type="entry name" value="IspG"/>
    <property type="match status" value="1"/>
</dbReference>
<dbReference type="InterPro" id="IPR016425">
    <property type="entry name" value="IspG_bac"/>
</dbReference>
<sequence>MLELIEKATTARSKTHRVMVGHVPIGGGNPIVVQSMTDTDTADIEKTTDQVKLLADAGSEIVRITVNNDHAAKAVPEIAKRLADLGCNVLLVGDFHFIGHRLLRDHPECTESLAKFRINPGNVGRGKRHDENFTAFIEIARDLGKPVRIGVNAGSLDQELLVQKMDENSRRANPMSGDDVEREALVESAIASASAAVDVGLAETSMIISCKVSRLGQMVEAYKTLSSLTNIPLHLGLTEAGMGQKGIVATTAALSVLLYGGIGDTIRSSLTPEVGGDRSKEVTLCQDILQALGIRTFRPSVTACPGCGRTTSTLFRELASDIQKQIDINLPDWKHRYPGSESLKVAVMGCVVNGPGESRAADIGISLPGSGESPRAPVFVDGERDRLLSGPTIAEEFIGMVNEYVDHRWGAKTG</sequence>
<dbReference type="EMBL" id="CASHTH010001195">
    <property type="protein sequence ID" value="CAI8012569.1"/>
    <property type="molecule type" value="Genomic_DNA"/>
</dbReference>
<dbReference type="AlphaFoldDB" id="A0AA35RJC2"/>
<keyword evidence="5" id="KW-0408">Iron</keyword>
<evidence type="ECO:0000259" key="8">
    <source>
        <dbReference type="Pfam" id="PF04551"/>
    </source>
</evidence>
<organism evidence="10 11">
    <name type="scientific">Geodia barretti</name>
    <name type="common">Barrett's horny sponge</name>
    <dbReference type="NCBI Taxonomy" id="519541"/>
    <lineage>
        <taxon>Eukaryota</taxon>
        <taxon>Metazoa</taxon>
        <taxon>Porifera</taxon>
        <taxon>Demospongiae</taxon>
        <taxon>Heteroscleromorpha</taxon>
        <taxon>Tetractinellida</taxon>
        <taxon>Astrophorina</taxon>
        <taxon>Geodiidae</taxon>
        <taxon>Geodia</taxon>
    </lineage>
</organism>
<evidence type="ECO:0000256" key="1">
    <source>
        <dbReference type="ARBA" id="ARBA00001966"/>
    </source>
</evidence>
<keyword evidence="4" id="KW-0560">Oxidoreductase</keyword>
<dbReference type="GO" id="GO:0051539">
    <property type="term" value="F:4 iron, 4 sulfur cluster binding"/>
    <property type="evidence" value="ECO:0007669"/>
    <property type="project" value="UniProtKB-KW"/>
</dbReference>
<dbReference type="InterPro" id="IPR058578">
    <property type="entry name" value="IspG_TIM"/>
</dbReference>
<evidence type="ECO:0000256" key="2">
    <source>
        <dbReference type="ARBA" id="ARBA00022485"/>
    </source>
</evidence>
<dbReference type="InterPro" id="IPR011005">
    <property type="entry name" value="Dihydropteroate_synth-like_sf"/>
</dbReference>
<keyword evidence="11" id="KW-1185">Reference proteome</keyword>
<dbReference type="Gene3D" id="3.30.413.10">
    <property type="entry name" value="Sulfite Reductase Hemoprotein, domain 1"/>
    <property type="match status" value="1"/>
</dbReference>
<dbReference type="GO" id="GO:0005506">
    <property type="term" value="F:iron ion binding"/>
    <property type="evidence" value="ECO:0007669"/>
    <property type="project" value="InterPro"/>
</dbReference>
<evidence type="ECO:0000256" key="3">
    <source>
        <dbReference type="ARBA" id="ARBA00022723"/>
    </source>
</evidence>
<keyword evidence="7" id="KW-0414">Isoprene biosynthesis</keyword>
<feature type="domain" description="IspG C-terminal" evidence="9">
    <location>
        <begin position="301"/>
        <end position="402"/>
    </location>
</feature>
<dbReference type="NCBIfam" id="NF001540">
    <property type="entry name" value="PRK00366.1"/>
    <property type="match status" value="1"/>
</dbReference>
<dbReference type="Proteomes" id="UP001174909">
    <property type="component" value="Unassembled WGS sequence"/>
</dbReference>
<protein>
    <submittedName>
        <fullName evidence="10">4-hydroxy-3-methylbut-2-en-1-yl diphosphate synthase (Flavodoxin)</fullName>
    </submittedName>
</protein>
<keyword evidence="2" id="KW-0004">4Fe-4S</keyword>
<dbReference type="PANTHER" id="PTHR30454:SF0">
    <property type="entry name" value="4-HYDROXY-3-METHYLBUT-2-EN-1-YL DIPHOSPHATE SYNTHASE (FERREDOXIN), CHLOROPLASTIC"/>
    <property type="match status" value="1"/>
</dbReference>
<evidence type="ECO:0000259" key="9">
    <source>
        <dbReference type="Pfam" id="PF26540"/>
    </source>
</evidence>
<dbReference type="Pfam" id="PF26540">
    <property type="entry name" value="GcpE_C"/>
    <property type="match status" value="1"/>
</dbReference>
<dbReference type="InterPro" id="IPR045854">
    <property type="entry name" value="NO2/SO3_Rdtase_4Fe4S_sf"/>
</dbReference>
<dbReference type="FunFam" id="3.30.413.10:FF:000012">
    <property type="entry name" value="4-hydroxy-3-methylbut-2-en-1-yl diphosphate synthase (flavodoxin)"/>
    <property type="match status" value="1"/>
</dbReference>
<evidence type="ECO:0000256" key="7">
    <source>
        <dbReference type="ARBA" id="ARBA00023229"/>
    </source>
</evidence>
<evidence type="ECO:0000256" key="6">
    <source>
        <dbReference type="ARBA" id="ARBA00023014"/>
    </source>
</evidence>
<dbReference type="PANTHER" id="PTHR30454">
    <property type="entry name" value="4-HYDROXY-3-METHYLBUT-2-EN-1-YL DIPHOSPHATE SYNTHASE"/>
    <property type="match status" value="1"/>
</dbReference>
<dbReference type="GO" id="GO:0016114">
    <property type="term" value="P:terpenoid biosynthetic process"/>
    <property type="evidence" value="ECO:0007669"/>
    <property type="project" value="InterPro"/>
</dbReference>
<evidence type="ECO:0000313" key="11">
    <source>
        <dbReference type="Proteomes" id="UP001174909"/>
    </source>
</evidence>
<keyword evidence="3" id="KW-0479">Metal-binding</keyword>
<comment type="cofactor">
    <cofactor evidence="1">
        <name>[4Fe-4S] cluster</name>
        <dbReference type="ChEBI" id="CHEBI:49883"/>
    </cofactor>
</comment>
<dbReference type="NCBIfam" id="TIGR00612">
    <property type="entry name" value="ispG_gcpE"/>
    <property type="match status" value="1"/>
</dbReference>
<dbReference type="InterPro" id="IPR004588">
    <property type="entry name" value="IspG_bac-typ"/>
</dbReference>
<accession>A0AA35RJC2</accession>
<dbReference type="GO" id="GO:0046429">
    <property type="term" value="F:4-hydroxy-3-methylbut-2-en-1-yl diphosphate synthase activity (ferredoxin)"/>
    <property type="evidence" value="ECO:0007669"/>
    <property type="project" value="InterPro"/>
</dbReference>
<evidence type="ECO:0000256" key="4">
    <source>
        <dbReference type="ARBA" id="ARBA00023002"/>
    </source>
</evidence>
<dbReference type="Pfam" id="PF04551">
    <property type="entry name" value="GcpE"/>
    <property type="match status" value="1"/>
</dbReference>
<dbReference type="Gene3D" id="3.20.20.20">
    <property type="entry name" value="Dihydropteroate synthase-like"/>
    <property type="match status" value="1"/>
</dbReference>
<dbReference type="SUPFAM" id="SSF56014">
    <property type="entry name" value="Nitrite and sulphite reductase 4Fe-4S domain-like"/>
    <property type="match status" value="1"/>
</dbReference>
<comment type="caution">
    <text evidence="10">The sequence shown here is derived from an EMBL/GenBank/DDBJ whole genome shotgun (WGS) entry which is preliminary data.</text>
</comment>
<keyword evidence="6" id="KW-0411">Iron-sulfur</keyword>
<dbReference type="PIRSF" id="PIRSF004640">
    <property type="entry name" value="IspG"/>
    <property type="match status" value="1"/>
</dbReference>